<reference evidence="6 7" key="1">
    <citation type="submission" date="2023-11" db="EMBL/GenBank/DDBJ databases">
        <title>Halocaridina rubra genome assembly.</title>
        <authorList>
            <person name="Smith C."/>
        </authorList>
    </citation>
    <scope>NUCLEOTIDE SEQUENCE [LARGE SCALE GENOMIC DNA]</scope>
    <source>
        <strain evidence="6">EP-1</strain>
        <tissue evidence="6">Whole</tissue>
    </source>
</reference>
<organism evidence="6 7">
    <name type="scientific">Halocaridina rubra</name>
    <name type="common">Hawaiian red shrimp</name>
    <dbReference type="NCBI Taxonomy" id="373956"/>
    <lineage>
        <taxon>Eukaryota</taxon>
        <taxon>Metazoa</taxon>
        <taxon>Ecdysozoa</taxon>
        <taxon>Arthropoda</taxon>
        <taxon>Crustacea</taxon>
        <taxon>Multicrustacea</taxon>
        <taxon>Malacostraca</taxon>
        <taxon>Eumalacostraca</taxon>
        <taxon>Eucarida</taxon>
        <taxon>Decapoda</taxon>
        <taxon>Pleocyemata</taxon>
        <taxon>Caridea</taxon>
        <taxon>Atyoidea</taxon>
        <taxon>Atyidae</taxon>
        <taxon>Halocaridina</taxon>
    </lineage>
</organism>
<evidence type="ECO:0000256" key="2">
    <source>
        <dbReference type="ARBA" id="ARBA00022771"/>
    </source>
</evidence>
<keyword evidence="7" id="KW-1185">Reference proteome</keyword>
<dbReference type="GO" id="GO:0000981">
    <property type="term" value="F:DNA-binding transcription factor activity, RNA polymerase II-specific"/>
    <property type="evidence" value="ECO:0007669"/>
    <property type="project" value="TreeGrafter"/>
</dbReference>
<dbReference type="SUPFAM" id="SSF57667">
    <property type="entry name" value="beta-beta-alpha zinc fingers"/>
    <property type="match status" value="1"/>
</dbReference>
<dbReference type="Pfam" id="PF00096">
    <property type="entry name" value="zf-C2H2"/>
    <property type="match status" value="1"/>
</dbReference>
<dbReference type="GO" id="GO:0005634">
    <property type="term" value="C:nucleus"/>
    <property type="evidence" value="ECO:0007669"/>
    <property type="project" value="UniProtKB-ARBA"/>
</dbReference>
<comment type="caution">
    <text evidence="6">The sequence shown here is derived from an EMBL/GenBank/DDBJ whole genome shotgun (WGS) entry which is preliminary data.</text>
</comment>
<dbReference type="InterPro" id="IPR036236">
    <property type="entry name" value="Znf_C2H2_sf"/>
</dbReference>
<dbReference type="PANTHER" id="PTHR23235:SF120">
    <property type="entry name" value="KRUPPEL-LIKE FACTOR 15"/>
    <property type="match status" value="1"/>
</dbReference>
<name>A0AAN8WW71_HALRR</name>
<evidence type="ECO:0000313" key="6">
    <source>
        <dbReference type="EMBL" id="KAK7068474.1"/>
    </source>
</evidence>
<protein>
    <recommendedName>
        <fullName evidence="5">C2H2-type domain-containing protein</fullName>
    </recommendedName>
</protein>
<sequence length="405" mass="46205">MNKLCFQELTRVHSGGGPPTPFIDETAIKKEDDLVSDIDITYFGTLNSDLNCSSNSFDDIPQDLSLNSQRIHMESLFKCSLDNVISPEPEVPGTMITPLSEADHYLNCKQEYENPGREYSKLLLEQSLENISPFISATEKVEDIDSQQNSVDDCLPGPTFSPGVLRALPFSEPAWAALEKITAYSRDIRKDPEAIKQLIKKVKDYLKLRQQRMEGKDTEDELFGHTDHTYVTQRKTNVIHHYKCSQCGKLFPKNCRHRFLSHMRTHTGERPFKCNVCGRGFSRQDHVQVHMRLHTGEKPFKCTSCDASYAHKVSLKSHKCEQYRAKQRKEMEQTQEDTHQMQNENNVKVTESEKSLVTSTDILGCHGKSMDTLCNKPNSSNLESRNYTDIKTDGVERPMPKLVPV</sequence>
<evidence type="ECO:0000256" key="4">
    <source>
        <dbReference type="PROSITE-ProRule" id="PRU00042"/>
    </source>
</evidence>
<dbReference type="PROSITE" id="PS00028">
    <property type="entry name" value="ZINC_FINGER_C2H2_1"/>
    <property type="match status" value="1"/>
</dbReference>
<evidence type="ECO:0000256" key="1">
    <source>
        <dbReference type="ARBA" id="ARBA00022723"/>
    </source>
</evidence>
<evidence type="ECO:0000259" key="5">
    <source>
        <dbReference type="PROSITE" id="PS50157"/>
    </source>
</evidence>
<dbReference type="PANTHER" id="PTHR23235">
    <property type="entry name" value="KRUEPPEL-LIKE TRANSCRIPTION FACTOR"/>
    <property type="match status" value="1"/>
</dbReference>
<accession>A0AAN8WW71</accession>
<dbReference type="FunFam" id="3.30.160.60:FF:002343">
    <property type="entry name" value="Zinc finger protein 33A"/>
    <property type="match status" value="1"/>
</dbReference>
<proteinExistence type="predicted"/>
<dbReference type="AlphaFoldDB" id="A0AAN8WW71"/>
<keyword evidence="1" id="KW-0479">Metal-binding</keyword>
<dbReference type="InterPro" id="IPR013087">
    <property type="entry name" value="Znf_C2H2_type"/>
</dbReference>
<keyword evidence="2 4" id="KW-0863">Zinc-finger</keyword>
<evidence type="ECO:0000256" key="3">
    <source>
        <dbReference type="ARBA" id="ARBA00022833"/>
    </source>
</evidence>
<dbReference type="PROSITE" id="PS50157">
    <property type="entry name" value="ZINC_FINGER_C2H2_2"/>
    <property type="match status" value="2"/>
</dbReference>
<gene>
    <name evidence="6" type="ORF">SK128_028478</name>
</gene>
<dbReference type="SMART" id="SM00355">
    <property type="entry name" value="ZnF_C2H2"/>
    <property type="match status" value="3"/>
</dbReference>
<dbReference type="GO" id="GO:0000978">
    <property type="term" value="F:RNA polymerase II cis-regulatory region sequence-specific DNA binding"/>
    <property type="evidence" value="ECO:0007669"/>
    <property type="project" value="TreeGrafter"/>
</dbReference>
<dbReference type="GO" id="GO:0008270">
    <property type="term" value="F:zinc ion binding"/>
    <property type="evidence" value="ECO:0007669"/>
    <property type="project" value="UniProtKB-KW"/>
</dbReference>
<feature type="domain" description="C2H2-type" evidence="5">
    <location>
        <begin position="242"/>
        <end position="271"/>
    </location>
</feature>
<keyword evidence="3" id="KW-0862">Zinc</keyword>
<feature type="domain" description="C2H2-type" evidence="5">
    <location>
        <begin position="272"/>
        <end position="299"/>
    </location>
</feature>
<dbReference type="EMBL" id="JAXCGZ010017227">
    <property type="protein sequence ID" value="KAK7068474.1"/>
    <property type="molecule type" value="Genomic_DNA"/>
</dbReference>
<dbReference type="Proteomes" id="UP001381693">
    <property type="component" value="Unassembled WGS sequence"/>
</dbReference>
<dbReference type="FunFam" id="3.30.160.60:FF:000446">
    <property type="entry name" value="Zinc finger protein"/>
    <property type="match status" value="1"/>
</dbReference>
<dbReference type="Gene3D" id="3.30.160.60">
    <property type="entry name" value="Classic Zinc Finger"/>
    <property type="match status" value="3"/>
</dbReference>
<evidence type="ECO:0000313" key="7">
    <source>
        <dbReference type="Proteomes" id="UP001381693"/>
    </source>
</evidence>